<evidence type="ECO:0000313" key="4">
    <source>
        <dbReference type="Proteomes" id="UP000596660"/>
    </source>
</evidence>
<sequence>MLRRSVLVLLSTFLLSLSISLLRSLLTLAMLMLISQLTPFVARRPFADVDDYDNWCVHLGVNSGAQKFAIEGQAFNEATFCYPDELGPDDVEISNTRQNLTLPCDHPFKTRRTAEGEHVKVKVLEFLNRKGKGVEAHVGKLEFGDLQKLLVVRTLKLKKLEIPCKHELKLYDADSIQKGVSPIEGTGATMPDDKDDPIDNDGNLFDRDEAMIEEDVVTSVGGIRLGDDNNPSFICSESMTCVSAEPDNNMVDSVVGSMSHTVAPRSVSKPHNGSQPDVDVTQEGGEGGNGSSGECLDWDDVIPQQPSQPVLDPTTRKRKWGRPKCSRNKPPFETIRGSDVDVTQEGGEGGNGNTGECLDWDDVIP</sequence>
<accession>A0A803MQX1</accession>
<evidence type="ECO:0000259" key="2">
    <source>
        <dbReference type="Pfam" id="PF09597"/>
    </source>
</evidence>
<reference evidence="3" key="1">
    <citation type="journal article" date="2017" name="Nature">
        <title>The genome of Chenopodium quinoa.</title>
        <authorList>
            <person name="Jarvis D.E."/>
            <person name="Ho Y.S."/>
            <person name="Lightfoot D.J."/>
            <person name="Schmoeckel S.M."/>
            <person name="Li B."/>
            <person name="Borm T.J.A."/>
            <person name="Ohyanagi H."/>
            <person name="Mineta K."/>
            <person name="Michell C.T."/>
            <person name="Saber N."/>
            <person name="Kharbatia N.M."/>
            <person name="Rupper R.R."/>
            <person name="Sharp A.R."/>
            <person name="Dally N."/>
            <person name="Boughton B.A."/>
            <person name="Woo Y.H."/>
            <person name="Gao G."/>
            <person name="Schijlen E.G.W.M."/>
            <person name="Guo X."/>
            <person name="Momin A.A."/>
            <person name="Negrao S."/>
            <person name="Al-Babili S."/>
            <person name="Gehring C."/>
            <person name="Roessner U."/>
            <person name="Jung C."/>
            <person name="Murphy K."/>
            <person name="Arold S.T."/>
            <person name="Gojobori T."/>
            <person name="van der Linden C.G."/>
            <person name="van Loo E.N."/>
            <person name="Jellen E.N."/>
            <person name="Maughan P.J."/>
            <person name="Tester M."/>
        </authorList>
    </citation>
    <scope>NUCLEOTIDE SEQUENCE [LARGE SCALE GENOMIC DNA]</scope>
    <source>
        <strain evidence="3">cv. PI 614886</strain>
    </source>
</reference>
<evidence type="ECO:0000313" key="3">
    <source>
        <dbReference type="EnsemblPlants" id="AUR62033672-RA:cds"/>
    </source>
</evidence>
<dbReference type="InterPro" id="IPR019083">
    <property type="entry name" value="SAM_Ribosomal_mS41"/>
</dbReference>
<name>A0A803MQX1_CHEQI</name>
<dbReference type="EnsemblPlants" id="AUR62033672-RA">
    <property type="protein sequence ID" value="AUR62033672-RA:cds"/>
    <property type="gene ID" value="AUR62033672"/>
</dbReference>
<organism evidence="3 4">
    <name type="scientific">Chenopodium quinoa</name>
    <name type="common">Quinoa</name>
    <dbReference type="NCBI Taxonomy" id="63459"/>
    <lineage>
        <taxon>Eukaryota</taxon>
        <taxon>Viridiplantae</taxon>
        <taxon>Streptophyta</taxon>
        <taxon>Embryophyta</taxon>
        <taxon>Tracheophyta</taxon>
        <taxon>Spermatophyta</taxon>
        <taxon>Magnoliopsida</taxon>
        <taxon>eudicotyledons</taxon>
        <taxon>Gunneridae</taxon>
        <taxon>Pentapetalae</taxon>
        <taxon>Caryophyllales</taxon>
        <taxon>Chenopodiaceae</taxon>
        <taxon>Chenopodioideae</taxon>
        <taxon>Atripliceae</taxon>
        <taxon>Chenopodium</taxon>
    </lineage>
</organism>
<dbReference type="Pfam" id="PF09597">
    <property type="entry name" value="SAM_Ribosomal_mS41"/>
    <property type="match status" value="1"/>
</dbReference>
<feature type="domain" description="Small ribosomal subunit protein mS41 SAM" evidence="2">
    <location>
        <begin position="122"/>
        <end position="166"/>
    </location>
</feature>
<proteinExistence type="predicted"/>
<feature type="region of interest" description="Disordered" evidence="1">
    <location>
        <begin position="261"/>
        <end position="365"/>
    </location>
</feature>
<dbReference type="PANTHER" id="PTHR34955">
    <property type="entry name" value="IGR MOTIF PROTEIN"/>
    <property type="match status" value="1"/>
</dbReference>
<evidence type="ECO:0000256" key="1">
    <source>
        <dbReference type="SAM" id="MobiDB-lite"/>
    </source>
</evidence>
<protein>
    <recommendedName>
        <fullName evidence="2">Small ribosomal subunit protein mS41 SAM domain-containing protein</fullName>
    </recommendedName>
</protein>
<dbReference type="Proteomes" id="UP000596660">
    <property type="component" value="Unplaced"/>
</dbReference>
<keyword evidence="4" id="KW-1185">Reference proteome</keyword>
<reference evidence="3" key="2">
    <citation type="submission" date="2021-03" db="UniProtKB">
        <authorList>
            <consortium name="EnsemblPlants"/>
        </authorList>
    </citation>
    <scope>IDENTIFICATION</scope>
</reference>
<dbReference type="AlphaFoldDB" id="A0A803MQX1"/>
<dbReference type="PANTHER" id="PTHR34955:SF2">
    <property type="entry name" value="IGR MOTIF PROTEIN"/>
    <property type="match status" value="1"/>
</dbReference>
<feature type="compositionally biased region" description="Basic residues" evidence="1">
    <location>
        <begin position="316"/>
        <end position="327"/>
    </location>
</feature>
<dbReference type="Gramene" id="AUR62033672-RA">
    <property type="protein sequence ID" value="AUR62033672-RA:cds"/>
    <property type="gene ID" value="AUR62033672"/>
</dbReference>